<dbReference type="SUPFAM" id="SSF52402">
    <property type="entry name" value="Adenine nucleotide alpha hydrolases-like"/>
    <property type="match status" value="1"/>
</dbReference>
<evidence type="ECO:0000256" key="6">
    <source>
        <dbReference type="ARBA" id="ARBA00022884"/>
    </source>
</evidence>
<protein>
    <submittedName>
        <fullName evidence="10">tRNA methyl transferase</fullName>
    </submittedName>
</protein>
<evidence type="ECO:0000256" key="4">
    <source>
        <dbReference type="ARBA" id="ARBA00022741"/>
    </source>
</evidence>
<feature type="chain" id="PRO_5008521306" evidence="9">
    <location>
        <begin position="19"/>
        <end position="911"/>
    </location>
</feature>
<dbReference type="AlphaFoldDB" id="A0A1B1DWF5"/>
<evidence type="ECO:0000256" key="2">
    <source>
        <dbReference type="ARBA" id="ARBA00022679"/>
    </source>
</evidence>
<evidence type="ECO:0000313" key="11">
    <source>
        <dbReference type="Proteomes" id="UP000092716"/>
    </source>
</evidence>
<dbReference type="InterPro" id="IPR051305">
    <property type="entry name" value="tRNA_2-thiouridylase_MnmA"/>
</dbReference>
<keyword evidence="1" id="KW-0820">tRNA-binding</keyword>
<keyword evidence="4" id="KW-0547">Nucleotide-binding</keyword>
<evidence type="ECO:0000256" key="8">
    <source>
        <dbReference type="SAM" id="Coils"/>
    </source>
</evidence>
<keyword evidence="5" id="KW-0067">ATP-binding</keyword>
<dbReference type="GO" id="GO:0008033">
    <property type="term" value="P:tRNA processing"/>
    <property type="evidence" value="ECO:0007669"/>
    <property type="project" value="UniProtKB-KW"/>
</dbReference>
<organism evidence="10 11">
    <name type="scientific">Plasmodium coatneyi</name>
    <dbReference type="NCBI Taxonomy" id="208452"/>
    <lineage>
        <taxon>Eukaryota</taxon>
        <taxon>Sar</taxon>
        <taxon>Alveolata</taxon>
        <taxon>Apicomplexa</taxon>
        <taxon>Aconoidasida</taxon>
        <taxon>Haemosporida</taxon>
        <taxon>Plasmodiidae</taxon>
        <taxon>Plasmodium</taxon>
    </lineage>
</organism>
<keyword evidence="6" id="KW-0694">RNA-binding</keyword>
<keyword evidence="11" id="KW-1185">Reference proteome</keyword>
<dbReference type="GeneID" id="30908230"/>
<keyword evidence="8" id="KW-0175">Coiled coil</keyword>
<keyword evidence="3" id="KW-0819">tRNA processing</keyword>
<dbReference type="RefSeq" id="XP_019913793.1">
    <property type="nucleotide sequence ID" value="XM_020058313.1"/>
</dbReference>
<dbReference type="GO" id="GO:0016740">
    <property type="term" value="F:transferase activity"/>
    <property type="evidence" value="ECO:0007669"/>
    <property type="project" value="UniProtKB-KW"/>
</dbReference>
<proteinExistence type="predicted"/>
<keyword evidence="2 10" id="KW-0808">Transferase</keyword>
<dbReference type="VEuPathDB" id="PlasmoDB:PCOAH_00015040"/>
<evidence type="ECO:0000256" key="5">
    <source>
        <dbReference type="ARBA" id="ARBA00022840"/>
    </source>
</evidence>
<reference evidence="11" key="1">
    <citation type="submission" date="2016-06" db="EMBL/GenBank/DDBJ databases">
        <title>First high quality genome sequence of Plasmodium coatneyi using continuous long reads from single molecule, real-time sequencing.</title>
        <authorList>
            <person name="Chien J.-T."/>
            <person name="Pakala S.B."/>
            <person name="Geraldo J.A."/>
            <person name="Lapp S.A."/>
            <person name="Barnwell J.W."/>
            <person name="Kissinger J.C."/>
            <person name="Galinski M.R."/>
            <person name="Humphrey J.C."/>
        </authorList>
    </citation>
    <scope>NUCLEOTIDE SEQUENCE [LARGE SCALE GENOMIC DNA]</scope>
    <source>
        <strain evidence="11">Hackeri</strain>
    </source>
</reference>
<keyword evidence="7" id="KW-1015">Disulfide bond</keyword>
<name>A0A1B1DWF5_9APIC</name>
<accession>A0A1B1DWF5</accession>
<dbReference type="Pfam" id="PF03054">
    <property type="entry name" value="tRNA_Me_trans"/>
    <property type="match status" value="1"/>
</dbReference>
<keyword evidence="9" id="KW-0732">Signal</keyword>
<sequence>MTLRLLLHSILVTQLLRSERVERGGGGRTLRAGDVSNWDVRGALRCRTPKCYIVKGALRRGLSKGGTSPSVNKLNGCTMTPLRSEHCSGDQTKRNEQYEAHIRNVREELQRITDREDKMRHLMREHTNVRTVSFADPVDRKSFTLRDKSKVGFAGRNYFINEVREGVLYRYVDRCNSNLYLAVDVVECATKGENEAIGEEGCGVHSSCPTAEQSIPPKGHSGDRSDWRSILGRKKFSITIDGFSDNVVLGCFLRVLLKGLHNLDLERFLNMGFEGVVKKLSSLYTIHVNGEHIVGHVIGRVKRFLGRLCKGVPNTGVNKRVLGGSPPRGSMRMYQYPRVAHMLSGGVDSLMALRLLEKKKFYVHNFFLHFAHQDCSKSDLQYVKQICAKRKNLFIVSINEEYTEQVLIPMLRSYSEGQIPNADILCNEKVKYNLLMRTMRKLCRKHDNGWDYSYVSTGHYAMISTNDETNANRLFSGDFPYVGDDADGKIPQRNPRKRYKLIVGRDEKKDQTFFLSSFSEKQLSKFLFPLCLRRKSDVKRVMEERAAEQYNRKETRGLCLYGRVDMHSLLGLYLGGGGMSKVEVEGESENGPAEATPPIKDATTATATQMAPNLQWAKDQLRSPEFRAFQEKHLPSFNLRFKNYIINVEDGTVLDTNEGIHLYAIGQKKYLTNYLHQLYNSKGRGRTCEKNYVSSCQWTVVYKKMLRRTSGNVKENFIYVSRDYESRLFRHLRRRCKLGDFRWVASSPPSYLREEVQHGVKEARSAVGEGADAPMIMSPRTNKLGGRFICVKIRNSEKIKEAKITLEGRGEMAYLTLKEEDIGLSPGQIVTFYRPFIVKRNGKTKYVYSLRRGKEDTPTFFHCLGSARIINQYLNRGLYRRLMEIHRRNNLPLWGRDAHSGIINSEGALQS</sequence>
<dbReference type="KEGG" id="pcot:PCOAH_00015040"/>
<gene>
    <name evidence="10" type="ORF">PCOAH_00015040</name>
</gene>
<evidence type="ECO:0000313" key="10">
    <source>
        <dbReference type="EMBL" id="ANQ07098.1"/>
    </source>
</evidence>
<dbReference type="Gene3D" id="3.40.50.620">
    <property type="entry name" value="HUPs"/>
    <property type="match status" value="1"/>
</dbReference>
<evidence type="ECO:0000256" key="1">
    <source>
        <dbReference type="ARBA" id="ARBA00022555"/>
    </source>
</evidence>
<dbReference type="GO" id="GO:0000049">
    <property type="term" value="F:tRNA binding"/>
    <property type="evidence" value="ECO:0007669"/>
    <property type="project" value="UniProtKB-KW"/>
</dbReference>
<dbReference type="OrthoDB" id="3685at2759"/>
<dbReference type="PANTHER" id="PTHR43052">
    <property type="match status" value="1"/>
</dbReference>
<dbReference type="GO" id="GO:0005524">
    <property type="term" value="F:ATP binding"/>
    <property type="evidence" value="ECO:0007669"/>
    <property type="project" value="UniProtKB-KW"/>
</dbReference>
<evidence type="ECO:0000256" key="7">
    <source>
        <dbReference type="ARBA" id="ARBA00023157"/>
    </source>
</evidence>
<dbReference type="InterPro" id="IPR014729">
    <property type="entry name" value="Rossmann-like_a/b/a_fold"/>
</dbReference>
<dbReference type="PANTHER" id="PTHR43052:SF1">
    <property type="entry name" value="TRNA-5-TAURINOMETHYLURIDINE 2-SULFURTRANSFERASE"/>
    <property type="match status" value="1"/>
</dbReference>
<evidence type="ECO:0000256" key="3">
    <source>
        <dbReference type="ARBA" id="ARBA00022694"/>
    </source>
</evidence>
<feature type="coiled-coil region" evidence="8">
    <location>
        <begin position="95"/>
        <end position="122"/>
    </location>
</feature>
<feature type="signal peptide" evidence="9">
    <location>
        <begin position="1"/>
        <end position="18"/>
    </location>
</feature>
<dbReference type="EMBL" id="CP016244">
    <property type="protein sequence ID" value="ANQ07098.1"/>
    <property type="molecule type" value="Genomic_DNA"/>
</dbReference>
<evidence type="ECO:0000256" key="9">
    <source>
        <dbReference type="SAM" id="SignalP"/>
    </source>
</evidence>
<dbReference type="Proteomes" id="UP000092716">
    <property type="component" value="Chromosome 6"/>
</dbReference>